<dbReference type="Gene3D" id="1.25.10.10">
    <property type="entry name" value="Leucine-rich Repeat Variant"/>
    <property type="match status" value="1"/>
</dbReference>
<evidence type="ECO:0000256" key="10">
    <source>
        <dbReference type="PIRNR" id="PIRNR005727"/>
    </source>
</evidence>
<evidence type="ECO:0000259" key="11">
    <source>
        <dbReference type="Pfam" id="PF01602"/>
    </source>
</evidence>
<dbReference type="InterPro" id="IPR016460">
    <property type="entry name" value="COPB1"/>
</dbReference>
<gene>
    <name evidence="14" type="primary">copb</name>
    <name evidence="14" type="ORF">TCON_0873</name>
</gene>
<evidence type="ECO:0000256" key="2">
    <source>
        <dbReference type="ARBA" id="ARBA00022448"/>
    </source>
</evidence>
<feature type="domain" description="Coatomer beta subunit appendage platform" evidence="13">
    <location>
        <begin position="695"/>
        <end position="811"/>
    </location>
</feature>
<keyword evidence="8 10" id="KW-0472">Membrane</keyword>
<comment type="subunit">
    <text evidence="10">Oligomeric complex that consists of at least the alpha, beta, beta', gamma, delta, epsilon and zeta subunits.</text>
</comment>
<proteinExistence type="predicted"/>
<organism evidence="14 15">
    <name type="scientific">Astathelohania contejeani</name>
    <dbReference type="NCBI Taxonomy" id="164912"/>
    <lineage>
        <taxon>Eukaryota</taxon>
        <taxon>Fungi</taxon>
        <taxon>Fungi incertae sedis</taxon>
        <taxon>Microsporidia</taxon>
        <taxon>Astathelohaniidae</taxon>
        <taxon>Astathelohania</taxon>
    </lineage>
</organism>
<dbReference type="Pfam" id="PF07718">
    <property type="entry name" value="Coatamer_beta_C"/>
    <property type="match status" value="1"/>
</dbReference>
<keyword evidence="5 10" id="KW-0931">ER-Golgi transport</keyword>
<evidence type="ECO:0000256" key="4">
    <source>
        <dbReference type="ARBA" id="ARBA00022737"/>
    </source>
</evidence>
<evidence type="ECO:0000256" key="6">
    <source>
        <dbReference type="ARBA" id="ARBA00022927"/>
    </source>
</evidence>
<dbReference type="InterPro" id="IPR016024">
    <property type="entry name" value="ARM-type_fold"/>
</dbReference>
<dbReference type="SUPFAM" id="SSF48371">
    <property type="entry name" value="ARM repeat"/>
    <property type="match status" value="1"/>
</dbReference>
<dbReference type="InterPro" id="IPR029446">
    <property type="entry name" value="COPB1_appendage_platform_dom"/>
</dbReference>
<dbReference type="Pfam" id="PF14806">
    <property type="entry name" value="Coatomer_b_Cpla"/>
    <property type="match status" value="1"/>
</dbReference>
<evidence type="ECO:0000256" key="3">
    <source>
        <dbReference type="ARBA" id="ARBA00022490"/>
    </source>
</evidence>
<comment type="caution">
    <text evidence="14">The sequence shown here is derived from an EMBL/GenBank/DDBJ whole genome shotgun (WGS) entry which is preliminary data.</text>
</comment>
<dbReference type="Proteomes" id="UP001516464">
    <property type="component" value="Unassembled WGS sequence"/>
</dbReference>
<feature type="domain" description="Coatomer beta subunit C-terminal" evidence="12">
    <location>
        <begin position="581"/>
        <end position="680"/>
    </location>
</feature>
<accession>A0ABQ7I0J1</accession>
<comment type="subcellular location">
    <subcellularLocation>
        <location evidence="10">Cytoplasm</location>
    </subcellularLocation>
    <subcellularLocation>
        <location evidence="1 10">Golgi apparatus membrane</location>
        <topology evidence="1 10">Peripheral membrane protein</topology>
        <orientation evidence="1 10">Cytoplasmic side</orientation>
    </subcellularLocation>
    <subcellularLocation>
        <location evidence="10">Cytoplasmic vesicle</location>
        <location evidence="10">COPI-coated vesicle membrane</location>
        <topology evidence="10">Peripheral membrane protein</topology>
        <orientation evidence="10">Cytoplasmic side</orientation>
    </subcellularLocation>
</comment>
<keyword evidence="7 10" id="KW-0333">Golgi apparatus</keyword>
<evidence type="ECO:0000313" key="15">
    <source>
        <dbReference type="Proteomes" id="UP001516464"/>
    </source>
</evidence>
<evidence type="ECO:0000256" key="9">
    <source>
        <dbReference type="ARBA" id="ARBA00023329"/>
    </source>
</evidence>
<reference evidence="14 15" key="1">
    <citation type="submission" date="2019-01" db="EMBL/GenBank/DDBJ databases">
        <title>Genomes sequencing and comparative genomics of infectious freshwater microsporidia, Cucumispora dikerogammari and Thelohania contejeani.</title>
        <authorList>
            <person name="Cormier A."/>
            <person name="Giraud I."/>
            <person name="Wattier R."/>
            <person name="Teixeira M."/>
            <person name="Grandjean F."/>
            <person name="Rigaud T."/>
            <person name="Cordaux R."/>
        </authorList>
    </citation>
    <scope>NUCLEOTIDE SEQUENCE [LARGE SCALE GENOMIC DNA]</scope>
    <source>
        <strain evidence="14">T1</strain>
        <tissue evidence="14">Spores</tissue>
    </source>
</reference>
<keyword evidence="2 10" id="KW-0813">Transport</keyword>
<evidence type="ECO:0000256" key="5">
    <source>
        <dbReference type="ARBA" id="ARBA00022892"/>
    </source>
</evidence>
<keyword evidence="4" id="KW-0677">Repeat</keyword>
<evidence type="ECO:0000256" key="1">
    <source>
        <dbReference type="ARBA" id="ARBA00004255"/>
    </source>
</evidence>
<dbReference type="InterPro" id="IPR011989">
    <property type="entry name" value="ARM-like"/>
</dbReference>
<evidence type="ECO:0000259" key="12">
    <source>
        <dbReference type="Pfam" id="PF07718"/>
    </source>
</evidence>
<dbReference type="EMBL" id="SBIQ01000040">
    <property type="protein sequence ID" value="KAF7683928.1"/>
    <property type="molecule type" value="Genomic_DNA"/>
</dbReference>
<dbReference type="PANTHER" id="PTHR10635">
    <property type="entry name" value="COATOMER SUBUNIT BETA"/>
    <property type="match status" value="1"/>
</dbReference>
<dbReference type="Pfam" id="PF01602">
    <property type="entry name" value="Adaptin_N"/>
    <property type="match status" value="1"/>
</dbReference>
<comment type="function">
    <text evidence="10">The coatomer is a cytosolic protein complex that binds to dilysine motifs and reversibly associates with Golgi non-clathrin-coated vesicles, which further mediate biosynthetic protein transport from the ER, via the Golgi up to the trans Golgi network. Coatomer complex is required for budding from Golgi membranes, and is essential for the retrograde Golgi-to-ER transport of dilysine-tagged proteins.</text>
</comment>
<keyword evidence="15" id="KW-1185">Reference proteome</keyword>
<keyword evidence="6 10" id="KW-0653">Protein transport</keyword>
<dbReference type="InterPro" id="IPR002553">
    <property type="entry name" value="Clathrin/coatomer_adapt-like_N"/>
</dbReference>
<sequence>MPTTLYIKVPPTSLCERSEIKSKLESTNEADKYMAMKTLVVLMSQGNDLSDHINYAIKGIIPYEKNKALKKLFYQFLELIPKTDRNGKLLGEMLLICNQIRKDIMSPNEYMRGLAMRFVSTLKNSEILEVLYKPVKDNLLHPHSYVRRHACHCLAQIYKTFPEAYPEIPQLLVNCLQTETDPLVLRQAYALHTPKRDMYKPDLSSIPFELFELMSKNGDEDFFMRCIEIQDERINFLACINLLRITNKENIFKMATERILEIIKGNPLLRDVAITEFRAVKANMKFEFNGYAMDIMELLETYDYEFNEKCVSFAFEILDSREYLEMCGVFARLFKENNHNSEFKIFLYQKMAVFTATYGLVIEKMIEPALGAVTNTNPELAYASLKFLSASLNNKVIPDVNEILVESISEIKFGKIFRCVLNVITIHGTKRDLIKLIEIFEEALNSKMINNKANQRMPILSNLFEPSLPFSGGFIAISLATLYGKLKEGSNNIGDDDISMKEISFKIIALLLKIVHKGESVMDLTSRSTIITAIRYLTNPQLSLYPVNYYSLNYIQSVNFDDPICFSIAPPSSKKISTEIFDTPTAHLENVHQLTGMGDPVYCEACVKYSKLSITLDLLLINQTNSFLQNVILDFTTSSNISQETVPSSFSMTPRSITNLYFTFRVSEVANGFISGSVSFRYPGEEGEYANTGYTVFMDDIRLEVTDFLQPVFITDEQFRDTWRILEWENSYSIKLNSEVSFRDVLGMLCDKLRGKIVSMEDGESYLVCNMICSTYQGDLVFLNIAMQAGELTGIYEFRIRCGKENLVKSFSLVVGEMMKRINVK</sequence>
<evidence type="ECO:0000259" key="13">
    <source>
        <dbReference type="Pfam" id="PF14806"/>
    </source>
</evidence>
<protein>
    <recommendedName>
        <fullName evidence="10">Coatomer subunit beta</fullName>
    </recommendedName>
    <alternativeName>
        <fullName evidence="10">Beta-coat protein</fullName>
    </alternativeName>
</protein>
<dbReference type="InterPro" id="IPR011710">
    <property type="entry name" value="Coatomer_bsu_C"/>
</dbReference>
<name>A0ABQ7I0J1_9MICR</name>
<evidence type="ECO:0000256" key="8">
    <source>
        <dbReference type="ARBA" id="ARBA00023136"/>
    </source>
</evidence>
<evidence type="ECO:0000256" key="7">
    <source>
        <dbReference type="ARBA" id="ARBA00023034"/>
    </source>
</evidence>
<dbReference type="PIRSF" id="PIRSF005727">
    <property type="entry name" value="Coatomer_beta_subunit"/>
    <property type="match status" value="1"/>
</dbReference>
<dbReference type="PANTHER" id="PTHR10635:SF0">
    <property type="entry name" value="COATOMER SUBUNIT BETA"/>
    <property type="match status" value="1"/>
</dbReference>
<evidence type="ECO:0000313" key="14">
    <source>
        <dbReference type="EMBL" id="KAF7683928.1"/>
    </source>
</evidence>
<keyword evidence="3 10" id="KW-0963">Cytoplasm</keyword>
<feature type="domain" description="Clathrin/coatomer adaptor adaptin-like N-terminal" evidence="11">
    <location>
        <begin position="18"/>
        <end position="193"/>
    </location>
</feature>
<keyword evidence="9 10" id="KW-0968">Cytoplasmic vesicle</keyword>